<feature type="domain" description="Tripartite ATP-independent periplasmic transporters DctQ component" evidence="10">
    <location>
        <begin position="43"/>
        <end position="167"/>
    </location>
</feature>
<feature type="transmembrane region" description="Helical" evidence="9">
    <location>
        <begin position="292"/>
        <end position="325"/>
    </location>
</feature>
<evidence type="ECO:0000313" key="13">
    <source>
        <dbReference type="Proteomes" id="UP000317496"/>
    </source>
</evidence>
<sequence length="627" mass="65774">MNSSAAIPGVPVLYERFGRVGGGLRTGLTVIEHAAGIALAVDVAVVFASVIYRYFLHDPVDWAEEVARALMVMLVFLGAATALGRNHHAGIDVFRGFFPPHWQRALVQVAQWVVAAVSLALLVTSYMLLEDTAGQTTPLGLPHGIYAWPVVVGSLCMAIFALANAFEAPRPLAFGTLAGVLIVFAVIAAWHSYAWESAPSPLLLLLVGFLGSIVIGVPIAFALAFASLVYFLADPSLPMVIYSQQVAAGADHFVLLAIPFFVLAGLAMEANGMSSRLIELLLRMMGRLRGGINLITIVATAVFSGISGSKLADIAAVGGIIMPAVRRSRQDPNETAGLLACTAVMAETIPPCVNMIIFAFVANVSVGGLFVAGLVPAAFLALLLAVVAVWKGGKVDPEHLKASDRSLTQLIVGSLVALLMILMIGRGVMAGLATSTEISAFAVVYALVVGGLAFRELTTKVTVRLFVQSAAMSGSILFIVAAASGFAYALTIEQIPSLITGTMIDFGKSYGSIMFLLLATVVMIFFGAVLEGAPALIIFGPLLTPIAAQLGINPLHFGTVMVIAMGFGLFAPPVGLGLFATCTMTGTRVQDVAKPMMKYLAILAIGLVILVLVPSFSLWLPSRFGMN</sequence>
<proteinExistence type="predicted"/>
<keyword evidence="2 8" id="KW-0813">Transport</keyword>
<feature type="transmembrane region" description="Helical" evidence="9">
    <location>
        <begin position="253"/>
        <end position="272"/>
    </location>
</feature>
<evidence type="ECO:0000313" key="12">
    <source>
        <dbReference type="EMBL" id="QDO98260.1"/>
    </source>
</evidence>
<feature type="domain" description="TRAP C4-dicarboxylate transport system permease DctM subunit" evidence="11">
    <location>
        <begin position="206"/>
        <end position="615"/>
    </location>
</feature>
<dbReference type="EMBL" id="CP041636">
    <property type="protein sequence ID" value="QDO98260.1"/>
    <property type="molecule type" value="Genomic_DNA"/>
</dbReference>
<name>A0A516H3T9_9PROT</name>
<comment type="subcellular location">
    <subcellularLocation>
        <location evidence="1 8">Cell inner membrane</location>
        <topology evidence="1 8">Multi-pass membrane protein</topology>
    </subcellularLocation>
</comment>
<feature type="transmembrane region" description="Helical" evidence="9">
    <location>
        <begin position="510"/>
        <end position="530"/>
    </location>
</feature>
<organism evidence="12 13">
    <name type="scientific">Ferrovibrio terrae</name>
    <dbReference type="NCBI Taxonomy" id="2594003"/>
    <lineage>
        <taxon>Bacteria</taxon>
        <taxon>Pseudomonadati</taxon>
        <taxon>Pseudomonadota</taxon>
        <taxon>Alphaproteobacteria</taxon>
        <taxon>Rhodospirillales</taxon>
        <taxon>Rhodospirillaceae</taxon>
        <taxon>Ferrovibrio</taxon>
    </lineage>
</organism>
<accession>A0A516H3T9</accession>
<protein>
    <submittedName>
        <fullName evidence="12">TRAP transporter large permease subunit</fullName>
    </submittedName>
</protein>
<evidence type="ECO:0000256" key="2">
    <source>
        <dbReference type="ARBA" id="ARBA00022448"/>
    </source>
</evidence>
<feature type="transmembrane region" description="Helical" evidence="9">
    <location>
        <begin position="66"/>
        <end position="84"/>
    </location>
</feature>
<keyword evidence="3" id="KW-1003">Cell membrane</keyword>
<dbReference type="GO" id="GO:0022857">
    <property type="term" value="F:transmembrane transporter activity"/>
    <property type="evidence" value="ECO:0007669"/>
    <property type="project" value="UniProtKB-UniRule"/>
</dbReference>
<feature type="transmembrane region" description="Helical" evidence="9">
    <location>
        <begin position="466"/>
        <end position="490"/>
    </location>
</feature>
<feature type="transmembrane region" description="Helical" evidence="9">
    <location>
        <begin position="172"/>
        <end position="190"/>
    </location>
</feature>
<dbReference type="InterPro" id="IPR055348">
    <property type="entry name" value="DctQ"/>
</dbReference>
<dbReference type="OrthoDB" id="7847241at2"/>
<feature type="transmembrane region" description="Helical" evidence="9">
    <location>
        <begin position="202"/>
        <end position="232"/>
    </location>
</feature>
<evidence type="ECO:0000256" key="5">
    <source>
        <dbReference type="ARBA" id="ARBA00022692"/>
    </source>
</evidence>
<dbReference type="RefSeq" id="WP_144069241.1">
    <property type="nucleotide sequence ID" value="NZ_CP041636.1"/>
</dbReference>
<evidence type="ECO:0000259" key="10">
    <source>
        <dbReference type="Pfam" id="PF04290"/>
    </source>
</evidence>
<dbReference type="AlphaFoldDB" id="A0A516H3T9"/>
<evidence type="ECO:0000256" key="7">
    <source>
        <dbReference type="ARBA" id="ARBA00023136"/>
    </source>
</evidence>
<feature type="transmembrane region" description="Helical" evidence="9">
    <location>
        <begin position="34"/>
        <end position="54"/>
    </location>
</feature>
<feature type="transmembrane region" description="Helical" evidence="9">
    <location>
        <begin position="410"/>
        <end position="432"/>
    </location>
</feature>
<feature type="transmembrane region" description="Helical" evidence="9">
    <location>
        <begin position="535"/>
        <end position="552"/>
    </location>
</feature>
<feature type="transmembrane region" description="Helical" evidence="9">
    <location>
        <begin position="105"/>
        <end position="129"/>
    </location>
</feature>
<dbReference type="PANTHER" id="PTHR33362:SF2">
    <property type="entry name" value="TRAP TRANSPORTER LARGE PERMEASE PROTEIN"/>
    <property type="match status" value="1"/>
</dbReference>
<evidence type="ECO:0000256" key="4">
    <source>
        <dbReference type="ARBA" id="ARBA00022519"/>
    </source>
</evidence>
<gene>
    <name evidence="12" type="ORF">FNB15_13695</name>
</gene>
<dbReference type="Proteomes" id="UP000317496">
    <property type="component" value="Chromosome"/>
</dbReference>
<evidence type="ECO:0000256" key="8">
    <source>
        <dbReference type="RuleBase" id="RU369079"/>
    </source>
</evidence>
<dbReference type="NCBIfam" id="TIGR00786">
    <property type="entry name" value="dctM"/>
    <property type="match status" value="1"/>
</dbReference>
<keyword evidence="4 8" id="KW-0997">Cell inner membrane</keyword>
<dbReference type="KEGG" id="fer:FNB15_13695"/>
<comment type="function">
    <text evidence="8">Part of the tripartite ATP-independent periplasmic (TRAP) transport system.</text>
</comment>
<dbReference type="InterPro" id="IPR010656">
    <property type="entry name" value="DctM"/>
</dbReference>
<evidence type="ECO:0000256" key="9">
    <source>
        <dbReference type="SAM" id="Phobius"/>
    </source>
</evidence>
<feature type="transmembrane region" description="Helical" evidence="9">
    <location>
        <begin position="337"/>
        <end position="362"/>
    </location>
</feature>
<keyword evidence="5 9" id="KW-0812">Transmembrane</keyword>
<dbReference type="PANTHER" id="PTHR33362">
    <property type="entry name" value="SIALIC ACID TRAP TRANSPORTER PERMEASE PROTEIN SIAT-RELATED"/>
    <property type="match status" value="1"/>
</dbReference>
<dbReference type="Pfam" id="PF04290">
    <property type="entry name" value="DctQ"/>
    <property type="match status" value="1"/>
</dbReference>
<feature type="transmembrane region" description="Helical" evidence="9">
    <location>
        <begin position="558"/>
        <end position="579"/>
    </location>
</feature>
<reference evidence="12 13" key="1">
    <citation type="submission" date="2019-07" db="EMBL/GenBank/DDBJ databases">
        <title>Genome sequencing for Ferrovibrio sp. K5.</title>
        <authorList>
            <person name="Park S.-J."/>
        </authorList>
    </citation>
    <scope>NUCLEOTIDE SEQUENCE [LARGE SCALE GENOMIC DNA]</scope>
    <source>
        <strain evidence="12 13">K5</strain>
    </source>
</reference>
<feature type="transmembrane region" description="Helical" evidence="9">
    <location>
        <begin position="438"/>
        <end position="454"/>
    </location>
</feature>
<feature type="transmembrane region" description="Helical" evidence="9">
    <location>
        <begin position="368"/>
        <end position="390"/>
    </location>
</feature>
<dbReference type="GO" id="GO:0005886">
    <property type="term" value="C:plasma membrane"/>
    <property type="evidence" value="ECO:0007669"/>
    <property type="project" value="UniProtKB-SubCell"/>
</dbReference>
<evidence type="ECO:0000256" key="6">
    <source>
        <dbReference type="ARBA" id="ARBA00022989"/>
    </source>
</evidence>
<feature type="transmembrane region" description="Helical" evidence="9">
    <location>
        <begin position="599"/>
        <end position="620"/>
    </location>
</feature>
<evidence type="ECO:0000256" key="1">
    <source>
        <dbReference type="ARBA" id="ARBA00004429"/>
    </source>
</evidence>
<feature type="transmembrane region" description="Helical" evidence="9">
    <location>
        <begin position="145"/>
        <end position="165"/>
    </location>
</feature>
<keyword evidence="13" id="KW-1185">Reference proteome</keyword>
<evidence type="ECO:0000259" key="11">
    <source>
        <dbReference type="Pfam" id="PF06808"/>
    </source>
</evidence>
<dbReference type="Pfam" id="PF06808">
    <property type="entry name" value="DctM"/>
    <property type="match status" value="1"/>
</dbReference>
<keyword evidence="6 9" id="KW-1133">Transmembrane helix</keyword>
<dbReference type="InterPro" id="IPR004681">
    <property type="entry name" value="TRAP_DctM"/>
</dbReference>
<keyword evidence="7 9" id="KW-0472">Membrane</keyword>
<evidence type="ECO:0000256" key="3">
    <source>
        <dbReference type="ARBA" id="ARBA00022475"/>
    </source>
</evidence>